<keyword evidence="1" id="KW-0732">Signal</keyword>
<dbReference type="InterPro" id="IPR014044">
    <property type="entry name" value="CAP_dom"/>
</dbReference>
<evidence type="ECO:0000313" key="4">
    <source>
        <dbReference type="Proteomes" id="UP001501759"/>
    </source>
</evidence>
<dbReference type="Gene3D" id="3.40.33.10">
    <property type="entry name" value="CAP"/>
    <property type="match status" value="1"/>
</dbReference>
<dbReference type="InterPro" id="IPR035940">
    <property type="entry name" value="CAP_sf"/>
</dbReference>
<feature type="chain" id="PRO_5045596725" description="SCP domain-containing protein" evidence="1">
    <location>
        <begin position="29"/>
        <end position="168"/>
    </location>
</feature>
<name>A0ABP9JLX4_9ACTN</name>
<dbReference type="PANTHER" id="PTHR31157">
    <property type="entry name" value="SCP DOMAIN-CONTAINING PROTEIN"/>
    <property type="match status" value="1"/>
</dbReference>
<organism evidence="3 4">
    <name type="scientific">Streptomyces siamensis</name>
    <dbReference type="NCBI Taxonomy" id="1274986"/>
    <lineage>
        <taxon>Bacteria</taxon>
        <taxon>Bacillati</taxon>
        <taxon>Actinomycetota</taxon>
        <taxon>Actinomycetes</taxon>
        <taxon>Kitasatosporales</taxon>
        <taxon>Streptomycetaceae</taxon>
        <taxon>Streptomyces</taxon>
    </lineage>
</organism>
<protein>
    <recommendedName>
        <fullName evidence="2">SCP domain-containing protein</fullName>
    </recommendedName>
</protein>
<evidence type="ECO:0000259" key="2">
    <source>
        <dbReference type="Pfam" id="PF00188"/>
    </source>
</evidence>
<feature type="signal peptide" evidence="1">
    <location>
        <begin position="1"/>
        <end position="28"/>
    </location>
</feature>
<gene>
    <name evidence="3" type="ORF">GCM10023335_81680</name>
</gene>
<dbReference type="PANTHER" id="PTHR31157:SF1">
    <property type="entry name" value="SCP DOMAIN-CONTAINING PROTEIN"/>
    <property type="match status" value="1"/>
</dbReference>
<dbReference type="Pfam" id="PF00188">
    <property type="entry name" value="CAP"/>
    <property type="match status" value="1"/>
</dbReference>
<dbReference type="Proteomes" id="UP001501759">
    <property type="component" value="Unassembled WGS sequence"/>
</dbReference>
<dbReference type="EMBL" id="BAABKB010000045">
    <property type="protein sequence ID" value="GAA5035662.1"/>
    <property type="molecule type" value="Genomic_DNA"/>
</dbReference>
<evidence type="ECO:0000256" key="1">
    <source>
        <dbReference type="SAM" id="SignalP"/>
    </source>
</evidence>
<dbReference type="CDD" id="cd05379">
    <property type="entry name" value="CAP_bacterial"/>
    <property type="match status" value="1"/>
</dbReference>
<comment type="caution">
    <text evidence="3">The sequence shown here is derived from an EMBL/GenBank/DDBJ whole genome shotgun (WGS) entry which is preliminary data.</text>
</comment>
<keyword evidence="4" id="KW-1185">Reference proteome</keyword>
<evidence type="ECO:0000313" key="3">
    <source>
        <dbReference type="EMBL" id="GAA5035662.1"/>
    </source>
</evidence>
<sequence>MRTRIRRLCAATCAAPLLVLAGAAGAGAATVTVPATTPNVLQATPSEILSLVNAEREKANCPALKENGDLTKAAQVFADDAAKNNLTNHTGSDGSSASQRVKDTGYNANQSIGVGENMAWGSSTDAKTVVDGWIKSPGHHGNMVNCSYVDTGVAVSGKYAVQVFASPA</sequence>
<dbReference type="SUPFAM" id="SSF55797">
    <property type="entry name" value="PR-1-like"/>
    <property type="match status" value="1"/>
</dbReference>
<proteinExistence type="predicted"/>
<reference evidence="4" key="1">
    <citation type="journal article" date="2019" name="Int. J. Syst. Evol. Microbiol.">
        <title>The Global Catalogue of Microorganisms (GCM) 10K type strain sequencing project: providing services to taxonomists for standard genome sequencing and annotation.</title>
        <authorList>
            <consortium name="The Broad Institute Genomics Platform"/>
            <consortium name="The Broad Institute Genome Sequencing Center for Infectious Disease"/>
            <person name="Wu L."/>
            <person name="Ma J."/>
        </authorList>
    </citation>
    <scope>NUCLEOTIDE SEQUENCE [LARGE SCALE GENOMIC DNA]</scope>
    <source>
        <strain evidence="4">JCM 18409</strain>
    </source>
</reference>
<feature type="domain" description="SCP" evidence="2">
    <location>
        <begin position="49"/>
        <end position="160"/>
    </location>
</feature>
<dbReference type="RefSeq" id="WP_345657972.1">
    <property type="nucleotide sequence ID" value="NZ_BAABKB010000045.1"/>
</dbReference>
<accession>A0ABP9JLX4</accession>